<evidence type="ECO:0000256" key="1">
    <source>
        <dbReference type="ARBA" id="ARBA00006484"/>
    </source>
</evidence>
<dbReference type="Proteomes" id="UP000831775">
    <property type="component" value="Chromosome"/>
</dbReference>
<evidence type="ECO:0000313" key="5">
    <source>
        <dbReference type="EMBL" id="UOQ60171.1"/>
    </source>
</evidence>
<dbReference type="PANTHER" id="PTHR24322">
    <property type="entry name" value="PKSB"/>
    <property type="match status" value="1"/>
</dbReference>
<dbReference type="PANTHER" id="PTHR24322:SF736">
    <property type="entry name" value="RETINOL DEHYDROGENASE 10"/>
    <property type="match status" value="1"/>
</dbReference>
<reference evidence="5 6" key="1">
    <citation type="submission" date="2022-04" db="EMBL/GenBank/DDBJ databases">
        <title>Leucobacter sp. isolated from rhizosphere of onion.</title>
        <authorList>
            <person name="Won M."/>
            <person name="Lee C.-M."/>
            <person name="Woen H.-Y."/>
            <person name="Kwon S.-W."/>
        </authorList>
    </citation>
    <scope>NUCLEOTIDE SEQUENCE [LARGE SCALE GENOMIC DNA]</scope>
    <source>
        <strain evidence="5 6">H25R-14</strain>
    </source>
</reference>
<sequence length="292" mass="31746">MRRHLFPRSGTSAGTARGVIPGAVVLITGAARGMGELYARAARAQGARAIAIWDRDEPAARRVAEELDGPECTVRAFIVDLASLTDIRRGVAEVRAQLGSVDVLVNNAGIVTGRPFWEHDAERDIRGTLEVNTLAPMWLTRELLPEMRADASRPKRILNIASAAGTLANPNMSVYAASKWALIGWSESLRLELERDGAPHLAVTTFCPSYVSTGMFAGARGPLLTPIMRPGVAARAAWTGMLRGTPVVMKPWTVKLAMALRGVLPTRLWDRIAGRIFHVYSSMDRFTGRAPR</sequence>
<accession>A0ABY4FV37</accession>
<evidence type="ECO:0000313" key="6">
    <source>
        <dbReference type="Proteomes" id="UP000831775"/>
    </source>
</evidence>
<dbReference type="Pfam" id="PF00106">
    <property type="entry name" value="adh_short"/>
    <property type="match status" value="1"/>
</dbReference>
<dbReference type="EMBL" id="CP095043">
    <property type="protein sequence ID" value="UOQ60171.1"/>
    <property type="molecule type" value="Genomic_DNA"/>
</dbReference>
<dbReference type="InterPro" id="IPR057326">
    <property type="entry name" value="KR_dom"/>
</dbReference>
<feature type="domain" description="Ketoreductase" evidence="4">
    <location>
        <begin position="23"/>
        <end position="214"/>
    </location>
</feature>
<comment type="similarity">
    <text evidence="1 3">Belongs to the short-chain dehydrogenases/reductases (SDR) family.</text>
</comment>
<dbReference type="InterPro" id="IPR036291">
    <property type="entry name" value="NAD(P)-bd_dom_sf"/>
</dbReference>
<dbReference type="RefSeq" id="WP_244685580.1">
    <property type="nucleotide sequence ID" value="NZ_CP095043.1"/>
</dbReference>
<keyword evidence="2" id="KW-0560">Oxidoreductase</keyword>
<evidence type="ECO:0000256" key="2">
    <source>
        <dbReference type="ARBA" id="ARBA00023002"/>
    </source>
</evidence>
<protein>
    <submittedName>
        <fullName evidence="5">SDR family NAD(P)-dependent oxidoreductase</fullName>
    </submittedName>
</protein>
<dbReference type="SMART" id="SM00822">
    <property type="entry name" value="PKS_KR"/>
    <property type="match status" value="1"/>
</dbReference>
<dbReference type="InterPro" id="IPR002347">
    <property type="entry name" value="SDR_fam"/>
</dbReference>
<organism evidence="5 6">
    <name type="scientific">Leucobacter rhizosphaerae</name>
    <dbReference type="NCBI Taxonomy" id="2932245"/>
    <lineage>
        <taxon>Bacteria</taxon>
        <taxon>Bacillati</taxon>
        <taxon>Actinomycetota</taxon>
        <taxon>Actinomycetes</taxon>
        <taxon>Micrococcales</taxon>
        <taxon>Microbacteriaceae</taxon>
        <taxon>Leucobacter</taxon>
    </lineage>
</organism>
<name>A0ABY4FV37_9MICO</name>
<dbReference type="Gene3D" id="3.40.50.720">
    <property type="entry name" value="NAD(P)-binding Rossmann-like Domain"/>
    <property type="match status" value="1"/>
</dbReference>
<dbReference type="InterPro" id="IPR020904">
    <property type="entry name" value="Sc_DH/Rdtase_CS"/>
</dbReference>
<dbReference type="PRINTS" id="PR00080">
    <property type="entry name" value="SDRFAMILY"/>
</dbReference>
<dbReference type="PRINTS" id="PR00081">
    <property type="entry name" value="GDHRDH"/>
</dbReference>
<dbReference type="SUPFAM" id="SSF51735">
    <property type="entry name" value="NAD(P)-binding Rossmann-fold domains"/>
    <property type="match status" value="1"/>
</dbReference>
<proteinExistence type="inferred from homology"/>
<evidence type="ECO:0000259" key="4">
    <source>
        <dbReference type="SMART" id="SM00822"/>
    </source>
</evidence>
<keyword evidence="6" id="KW-1185">Reference proteome</keyword>
<gene>
    <name evidence="5" type="ORF">MUN76_14205</name>
</gene>
<evidence type="ECO:0000256" key="3">
    <source>
        <dbReference type="RuleBase" id="RU000363"/>
    </source>
</evidence>
<dbReference type="PROSITE" id="PS00061">
    <property type="entry name" value="ADH_SHORT"/>
    <property type="match status" value="1"/>
</dbReference>